<evidence type="ECO:0000313" key="4">
    <source>
        <dbReference type="Proteomes" id="UP000320390"/>
    </source>
</evidence>
<feature type="domain" description="YtkA-like" evidence="2">
    <location>
        <begin position="98"/>
        <end position="167"/>
    </location>
</feature>
<evidence type="ECO:0000256" key="1">
    <source>
        <dbReference type="SAM" id="MobiDB-lite"/>
    </source>
</evidence>
<dbReference type="OrthoDB" id="330101at2"/>
<dbReference type="EMBL" id="CP036434">
    <property type="protein sequence ID" value="QDV08592.1"/>
    <property type="molecule type" value="Genomic_DNA"/>
</dbReference>
<organism evidence="3 4">
    <name type="scientific">Saltatorellus ferox</name>
    <dbReference type="NCBI Taxonomy" id="2528018"/>
    <lineage>
        <taxon>Bacteria</taxon>
        <taxon>Pseudomonadati</taxon>
        <taxon>Planctomycetota</taxon>
        <taxon>Planctomycetia</taxon>
        <taxon>Planctomycetia incertae sedis</taxon>
        <taxon>Saltatorellus</taxon>
    </lineage>
</organism>
<gene>
    <name evidence="3" type="ORF">Poly30_41450</name>
</gene>
<feature type="region of interest" description="Disordered" evidence="1">
    <location>
        <begin position="1"/>
        <end position="29"/>
    </location>
</feature>
<evidence type="ECO:0000313" key="3">
    <source>
        <dbReference type="EMBL" id="QDV08592.1"/>
    </source>
</evidence>
<feature type="region of interest" description="Disordered" evidence="1">
    <location>
        <begin position="47"/>
        <end position="80"/>
    </location>
</feature>
<dbReference type="Proteomes" id="UP000320390">
    <property type="component" value="Chromosome"/>
</dbReference>
<name>A0A518EWX4_9BACT</name>
<evidence type="ECO:0000259" key="2">
    <source>
        <dbReference type="Pfam" id="PF13115"/>
    </source>
</evidence>
<accession>A0A518EWX4</accession>
<dbReference type="Pfam" id="PF13115">
    <property type="entry name" value="YtkA"/>
    <property type="match status" value="1"/>
</dbReference>
<reference evidence="3 4" key="1">
    <citation type="submission" date="2019-02" db="EMBL/GenBank/DDBJ databases">
        <title>Deep-cultivation of Planctomycetes and their phenomic and genomic characterization uncovers novel biology.</title>
        <authorList>
            <person name="Wiegand S."/>
            <person name="Jogler M."/>
            <person name="Boedeker C."/>
            <person name="Pinto D."/>
            <person name="Vollmers J."/>
            <person name="Rivas-Marin E."/>
            <person name="Kohn T."/>
            <person name="Peeters S.H."/>
            <person name="Heuer A."/>
            <person name="Rast P."/>
            <person name="Oberbeckmann S."/>
            <person name="Bunk B."/>
            <person name="Jeske O."/>
            <person name="Meyerdierks A."/>
            <person name="Storesund J.E."/>
            <person name="Kallscheuer N."/>
            <person name="Luecker S."/>
            <person name="Lage O.M."/>
            <person name="Pohl T."/>
            <person name="Merkel B.J."/>
            <person name="Hornburger P."/>
            <person name="Mueller R.-W."/>
            <person name="Bruemmer F."/>
            <person name="Labrenz M."/>
            <person name="Spormann A.M."/>
            <person name="Op den Camp H."/>
            <person name="Overmann J."/>
            <person name="Amann R."/>
            <person name="Jetten M.S.M."/>
            <person name="Mascher T."/>
            <person name="Medema M.H."/>
            <person name="Devos D.P."/>
            <person name="Kaster A.-K."/>
            <person name="Ovreas L."/>
            <person name="Rohde M."/>
            <person name="Galperin M.Y."/>
            <person name="Jogler C."/>
        </authorList>
    </citation>
    <scope>NUCLEOTIDE SEQUENCE [LARGE SCALE GENOMIC DNA]</scope>
    <source>
        <strain evidence="3 4">Poly30</strain>
    </source>
</reference>
<proteinExistence type="predicted"/>
<sequence>MNQLYPTPDGVTPSGPTPSERAATQRPASAAGAFGALVLTLAACGGSNDASVAPTSTRAAADPATPAASPDGPTMTASSSRETFDIAITPKGGPIPLNEPFQVELLVTEHATGEPLTEFDAITLDARMPAHDHGMTRDVALVAAGEPGRYTAEGLLFHMIGHWEFHVDVTRGPRIERAQASTKLEF</sequence>
<dbReference type="RefSeq" id="WP_145201532.1">
    <property type="nucleotide sequence ID" value="NZ_CP036434.1"/>
</dbReference>
<dbReference type="InterPro" id="IPR032693">
    <property type="entry name" value="YtkA-like_dom"/>
</dbReference>
<feature type="compositionally biased region" description="Low complexity" evidence="1">
    <location>
        <begin position="53"/>
        <end position="74"/>
    </location>
</feature>
<keyword evidence="4" id="KW-1185">Reference proteome</keyword>
<dbReference type="AlphaFoldDB" id="A0A518EWX4"/>
<protein>
    <recommendedName>
        <fullName evidence="2">YtkA-like domain-containing protein</fullName>
    </recommendedName>
</protein>